<dbReference type="EMBL" id="FNSD01000001">
    <property type="protein sequence ID" value="SEC32493.1"/>
    <property type="molecule type" value="Genomic_DNA"/>
</dbReference>
<dbReference type="Gene3D" id="3.40.630.30">
    <property type="match status" value="1"/>
</dbReference>
<accession>A0A1H4RKS1</accession>
<dbReference type="InterPro" id="IPR016181">
    <property type="entry name" value="Acyl_CoA_acyltransferase"/>
</dbReference>
<evidence type="ECO:0000313" key="5">
    <source>
        <dbReference type="Proteomes" id="UP000182409"/>
    </source>
</evidence>
<dbReference type="OrthoDB" id="9794566at2"/>
<dbReference type="Pfam" id="PF00583">
    <property type="entry name" value="Acetyltransf_1"/>
    <property type="match status" value="1"/>
</dbReference>
<name>A0A1H4RKS1_9BACT</name>
<evidence type="ECO:0000259" key="3">
    <source>
        <dbReference type="PROSITE" id="PS51186"/>
    </source>
</evidence>
<dbReference type="InterPro" id="IPR050680">
    <property type="entry name" value="YpeA/RimI_acetyltransf"/>
</dbReference>
<dbReference type="PROSITE" id="PS51186">
    <property type="entry name" value="GNAT"/>
    <property type="match status" value="1"/>
</dbReference>
<gene>
    <name evidence="4" type="ORF">SAMN05443244_3184</name>
</gene>
<dbReference type="PANTHER" id="PTHR43420">
    <property type="entry name" value="ACETYLTRANSFERASE"/>
    <property type="match status" value="1"/>
</dbReference>
<dbReference type="GO" id="GO:0016747">
    <property type="term" value="F:acyltransferase activity, transferring groups other than amino-acyl groups"/>
    <property type="evidence" value="ECO:0007669"/>
    <property type="project" value="InterPro"/>
</dbReference>
<evidence type="ECO:0000256" key="1">
    <source>
        <dbReference type="ARBA" id="ARBA00022679"/>
    </source>
</evidence>
<dbReference type="RefSeq" id="WP_074654963.1">
    <property type="nucleotide sequence ID" value="NZ_FNSD01000001.1"/>
</dbReference>
<dbReference type="PANTHER" id="PTHR43420:SF44">
    <property type="entry name" value="ACETYLTRANSFERASE YPEA"/>
    <property type="match status" value="1"/>
</dbReference>
<sequence>MIRIRPATAEDIPAVQRITLASPTAPHWTTEQFGESIATSSTATVRRTVLLAELTTLKQQVIGFAVISALVSVYPIDAELESIAVDPDHRGKGAGAALLQAATDWLTSLPTSGELAAVIRLEVRVSNHPAIRLYRSHGFVDVATRTAYYANPREDAICMEREIVAATAPTSRLVIQPKALPRL</sequence>
<dbReference type="InterPro" id="IPR000182">
    <property type="entry name" value="GNAT_dom"/>
</dbReference>
<feature type="domain" description="N-acetyltransferase" evidence="3">
    <location>
        <begin position="2"/>
        <end position="164"/>
    </location>
</feature>
<evidence type="ECO:0000313" key="4">
    <source>
        <dbReference type="EMBL" id="SEC32493.1"/>
    </source>
</evidence>
<dbReference type="Proteomes" id="UP000182409">
    <property type="component" value="Unassembled WGS sequence"/>
</dbReference>
<keyword evidence="2" id="KW-0012">Acyltransferase</keyword>
<reference evidence="4 5" key="1">
    <citation type="submission" date="2016-10" db="EMBL/GenBank/DDBJ databases">
        <authorList>
            <person name="de Groot N.N."/>
        </authorList>
    </citation>
    <scope>NUCLEOTIDE SEQUENCE [LARGE SCALE GENOMIC DNA]</scope>
    <source>
        <strain evidence="4 5">AB35.6</strain>
    </source>
</reference>
<dbReference type="CDD" id="cd04301">
    <property type="entry name" value="NAT_SF"/>
    <property type="match status" value="1"/>
</dbReference>
<organism evidence="4 5">
    <name type="scientific">Terriglobus roseus</name>
    <dbReference type="NCBI Taxonomy" id="392734"/>
    <lineage>
        <taxon>Bacteria</taxon>
        <taxon>Pseudomonadati</taxon>
        <taxon>Acidobacteriota</taxon>
        <taxon>Terriglobia</taxon>
        <taxon>Terriglobales</taxon>
        <taxon>Acidobacteriaceae</taxon>
        <taxon>Terriglobus</taxon>
    </lineage>
</organism>
<protein>
    <submittedName>
        <fullName evidence="4">Ribosomal-protein-alanine N-acetyltransferase</fullName>
    </submittedName>
</protein>
<proteinExistence type="predicted"/>
<dbReference type="SUPFAM" id="SSF55729">
    <property type="entry name" value="Acyl-CoA N-acyltransferases (Nat)"/>
    <property type="match status" value="1"/>
</dbReference>
<evidence type="ECO:0000256" key="2">
    <source>
        <dbReference type="ARBA" id="ARBA00023315"/>
    </source>
</evidence>
<dbReference type="AlphaFoldDB" id="A0A1H4RKS1"/>
<keyword evidence="1 4" id="KW-0808">Transferase</keyword>